<dbReference type="PROSITE" id="PS51257">
    <property type="entry name" value="PROKAR_LIPOPROTEIN"/>
    <property type="match status" value="1"/>
</dbReference>
<evidence type="ECO:0000313" key="2">
    <source>
        <dbReference type="Proteomes" id="UP000294498"/>
    </source>
</evidence>
<sequence length="244" mass="24805">MKQTMAVVLLSIFLGCQKSGSGNNNNNNNNGLANQPTAQATFDSQSGGVYKGSLTGSSGYFVVNLQATKPFIIYQWTTPSGNIDSLFTSSLGSWTSGQAITKAVFTGSDGSVFWFSVGANGSGASIDSVFIPGHTGPVYAAIGKELSTSQIKIFQGTGTTSGAGCYNGIVNLWMNSTTGAYAYLGTSGDFGSGPLSVSGNTVTTGNGGNNSENGTLTISSDGMSISGTVSNKSCTHAISATRIL</sequence>
<name>A0A4R8DH52_9BACT</name>
<accession>A0A4R8DH52</accession>
<protein>
    <submittedName>
        <fullName evidence="1">Uncharacterized protein</fullName>
    </submittedName>
</protein>
<dbReference type="EMBL" id="SODV01000002">
    <property type="protein sequence ID" value="TDW96738.1"/>
    <property type="molecule type" value="Genomic_DNA"/>
</dbReference>
<reference evidence="1 2" key="1">
    <citation type="submission" date="2019-03" db="EMBL/GenBank/DDBJ databases">
        <title>Genomic Encyclopedia of Type Strains, Phase IV (KMG-IV): sequencing the most valuable type-strain genomes for metagenomic binning, comparative biology and taxonomic classification.</title>
        <authorList>
            <person name="Goeker M."/>
        </authorList>
    </citation>
    <scope>NUCLEOTIDE SEQUENCE [LARGE SCALE GENOMIC DNA]</scope>
    <source>
        <strain evidence="1 2">DSM 100059</strain>
    </source>
</reference>
<comment type="caution">
    <text evidence="1">The sequence shown here is derived from an EMBL/GenBank/DDBJ whole genome shotgun (WGS) entry which is preliminary data.</text>
</comment>
<dbReference type="RefSeq" id="WP_133997706.1">
    <property type="nucleotide sequence ID" value="NZ_SODV01000002.1"/>
</dbReference>
<organism evidence="1 2">
    <name type="scientific">Dinghuibacter silviterrae</name>
    <dbReference type="NCBI Taxonomy" id="1539049"/>
    <lineage>
        <taxon>Bacteria</taxon>
        <taxon>Pseudomonadati</taxon>
        <taxon>Bacteroidota</taxon>
        <taxon>Chitinophagia</taxon>
        <taxon>Chitinophagales</taxon>
        <taxon>Chitinophagaceae</taxon>
        <taxon>Dinghuibacter</taxon>
    </lineage>
</organism>
<dbReference type="OrthoDB" id="792635at2"/>
<gene>
    <name evidence="1" type="ORF">EDB95_4574</name>
</gene>
<dbReference type="Proteomes" id="UP000294498">
    <property type="component" value="Unassembled WGS sequence"/>
</dbReference>
<keyword evidence="2" id="KW-1185">Reference proteome</keyword>
<proteinExistence type="predicted"/>
<dbReference type="AlphaFoldDB" id="A0A4R8DH52"/>
<evidence type="ECO:0000313" key="1">
    <source>
        <dbReference type="EMBL" id="TDW96738.1"/>
    </source>
</evidence>